<feature type="compositionally biased region" description="Basic residues" evidence="1">
    <location>
        <begin position="246"/>
        <end position="257"/>
    </location>
</feature>
<evidence type="ECO:0000313" key="3">
    <source>
        <dbReference type="Proteomes" id="UP000827092"/>
    </source>
</evidence>
<feature type="compositionally biased region" description="Basic and acidic residues" evidence="1">
    <location>
        <begin position="258"/>
        <end position="272"/>
    </location>
</feature>
<protein>
    <submittedName>
        <fullName evidence="2">Uncharacterized protein</fullName>
    </submittedName>
</protein>
<proteinExistence type="predicted"/>
<organism evidence="2 3">
    <name type="scientific">Oedothorax gibbosus</name>
    <dbReference type="NCBI Taxonomy" id="931172"/>
    <lineage>
        <taxon>Eukaryota</taxon>
        <taxon>Metazoa</taxon>
        <taxon>Ecdysozoa</taxon>
        <taxon>Arthropoda</taxon>
        <taxon>Chelicerata</taxon>
        <taxon>Arachnida</taxon>
        <taxon>Araneae</taxon>
        <taxon>Araneomorphae</taxon>
        <taxon>Entelegynae</taxon>
        <taxon>Araneoidea</taxon>
        <taxon>Linyphiidae</taxon>
        <taxon>Erigoninae</taxon>
        <taxon>Oedothorax</taxon>
    </lineage>
</organism>
<dbReference type="Proteomes" id="UP000827092">
    <property type="component" value="Unassembled WGS sequence"/>
</dbReference>
<feature type="region of interest" description="Disordered" evidence="1">
    <location>
        <begin position="246"/>
        <end position="291"/>
    </location>
</feature>
<sequence length="394" mass="45753">MFRDRIMECVRYAKQSGQGLLTIIKLYSHTCNLEDLDEHLLRALFKCIVTLIMWIGKKGAEGLLERSGSSSELAFLFVVLKADRRRKIPKKNEKLQKREPPKIQVSKIKSAAMVNLKKFIKRRYVTNGFVTEEEIRRYLEIREEFVERWEWVPIPILYLNDGNRSLIVMTHARQSMGMVGQEIRSISWFLSFGTLLDYNFMNMLLEFFGEHFTLELDEARKFSEEELKNPIALSIVADDFTKQHIHSKSTTARKKKDQQKQGKEPGFKRSESTSENLPDPELPDDKEDFDRMDIPNLSNIRTVRDAEIKPEESKITSPQQLEVYRKACATFRKEKANFRDAFPVQTGSVLTVVQPGPYAADLLEMINSMKEKRQLALEGFKMATHVTQDDNAFK</sequence>
<comment type="caution">
    <text evidence="2">The sequence shown here is derived from an EMBL/GenBank/DDBJ whole genome shotgun (WGS) entry which is preliminary data.</text>
</comment>
<evidence type="ECO:0000256" key="1">
    <source>
        <dbReference type="SAM" id="MobiDB-lite"/>
    </source>
</evidence>
<reference evidence="2 3" key="1">
    <citation type="journal article" date="2022" name="Nat. Ecol. Evol.">
        <title>A masculinizing supergene underlies an exaggerated male reproductive morph in a spider.</title>
        <authorList>
            <person name="Hendrickx F."/>
            <person name="De Corte Z."/>
            <person name="Sonet G."/>
            <person name="Van Belleghem S.M."/>
            <person name="Kostlbacher S."/>
            <person name="Vangestel C."/>
        </authorList>
    </citation>
    <scope>NUCLEOTIDE SEQUENCE [LARGE SCALE GENOMIC DNA]</scope>
    <source>
        <strain evidence="2">W744_W776</strain>
    </source>
</reference>
<name>A0AAV6U0R4_9ARAC</name>
<gene>
    <name evidence="2" type="ORF">JTE90_019656</name>
</gene>
<keyword evidence="3" id="KW-1185">Reference proteome</keyword>
<dbReference type="AlphaFoldDB" id="A0AAV6U0R4"/>
<dbReference type="EMBL" id="JAFNEN010000767">
    <property type="protein sequence ID" value="KAG8177629.1"/>
    <property type="molecule type" value="Genomic_DNA"/>
</dbReference>
<evidence type="ECO:0000313" key="2">
    <source>
        <dbReference type="EMBL" id="KAG8177629.1"/>
    </source>
</evidence>
<accession>A0AAV6U0R4</accession>